<comment type="similarity">
    <text evidence="1">Belongs to the peptidase S10 family.</text>
</comment>
<evidence type="ECO:0000313" key="3">
    <source>
        <dbReference type="Proteomes" id="UP000515151"/>
    </source>
</evidence>
<keyword evidence="3" id="KW-1185">Reference proteome</keyword>
<dbReference type="Proteomes" id="UP000515151">
    <property type="component" value="Chromosome 2"/>
</dbReference>
<dbReference type="GO" id="GO:0019748">
    <property type="term" value="P:secondary metabolic process"/>
    <property type="evidence" value="ECO:0007669"/>
    <property type="project" value="TreeGrafter"/>
</dbReference>
<dbReference type="RefSeq" id="XP_031382047.1">
    <property type="nucleotide sequence ID" value="XM_031526187.1"/>
</dbReference>
<accession>A0A6P8CDM7</accession>
<dbReference type="Gene3D" id="3.40.50.12670">
    <property type="match status" value="1"/>
</dbReference>
<reference evidence="3" key="1">
    <citation type="journal article" date="2020" name="Plant Biotechnol. J.">
        <title>The pomegranate (Punica granatum L.) draft genome dissects genetic divergence between soft- and hard-seeded cultivars.</title>
        <authorList>
            <person name="Luo X."/>
            <person name="Li H."/>
            <person name="Wu Z."/>
            <person name="Yao W."/>
            <person name="Zhao P."/>
            <person name="Cao D."/>
            <person name="Yu H."/>
            <person name="Li K."/>
            <person name="Poudel K."/>
            <person name="Zhao D."/>
            <person name="Zhang F."/>
            <person name="Xia X."/>
            <person name="Chen L."/>
            <person name="Wang Q."/>
            <person name="Jing D."/>
            <person name="Cao S."/>
        </authorList>
    </citation>
    <scope>NUCLEOTIDE SEQUENCE [LARGE SCALE GENOMIC DNA]</scope>
    <source>
        <strain evidence="3">cv. Tunisia</strain>
    </source>
</reference>
<evidence type="ECO:0000313" key="4">
    <source>
        <dbReference type="RefSeq" id="XP_031382047.1"/>
    </source>
</evidence>
<evidence type="ECO:0000256" key="2">
    <source>
        <dbReference type="SAM" id="SignalP"/>
    </source>
</evidence>
<dbReference type="GO" id="GO:0004185">
    <property type="term" value="F:serine-type carboxypeptidase activity"/>
    <property type="evidence" value="ECO:0007669"/>
    <property type="project" value="InterPro"/>
</dbReference>
<dbReference type="PRINTS" id="PR00724">
    <property type="entry name" value="CRBOXYPTASEC"/>
</dbReference>
<dbReference type="OrthoDB" id="443318at2759"/>
<dbReference type="GO" id="GO:0016747">
    <property type="term" value="F:acyltransferase activity, transferring groups other than amino-acyl groups"/>
    <property type="evidence" value="ECO:0007669"/>
    <property type="project" value="TreeGrafter"/>
</dbReference>
<dbReference type="FunFam" id="3.40.50.1820:FF:000072">
    <property type="entry name" value="Serine carboxypeptidase-like 19"/>
    <property type="match status" value="1"/>
</dbReference>
<evidence type="ECO:0000256" key="1">
    <source>
        <dbReference type="ARBA" id="ARBA00009431"/>
    </source>
</evidence>
<dbReference type="AlphaFoldDB" id="A0A6P8CDM7"/>
<feature type="signal peptide" evidence="2">
    <location>
        <begin position="1"/>
        <end position="36"/>
    </location>
</feature>
<reference evidence="4" key="2">
    <citation type="submission" date="2025-08" db="UniProtKB">
        <authorList>
            <consortium name="RefSeq"/>
        </authorList>
    </citation>
    <scope>IDENTIFICATION</scope>
    <source>
        <tissue evidence="4">Leaf</tissue>
    </source>
</reference>
<dbReference type="PANTHER" id="PTHR11802:SF487">
    <property type="entry name" value="SERINE CARBOXYPEPTIDASE-LIKE 13"/>
    <property type="match status" value="1"/>
</dbReference>
<organism evidence="3 4">
    <name type="scientific">Punica granatum</name>
    <name type="common">Pomegranate</name>
    <dbReference type="NCBI Taxonomy" id="22663"/>
    <lineage>
        <taxon>Eukaryota</taxon>
        <taxon>Viridiplantae</taxon>
        <taxon>Streptophyta</taxon>
        <taxon>Embryophyta</taxon>
        <taxon>Tracheophyta</taxon>
        <taxon>Spermatophyta</taxon>
        <taxon>Magnoliopsida</taxon>
        <taxon>eudicotyledons</taxon>
        <taxon>Gunneridae</taxon>
        <taxon>Pentapetalae</taxon>
        <taxon>rosids</taxon>
        <taxon>malvids</taxon>
        <taxon>Myrtales</taxon>
        <taxon>Lythraceae</taxon>
        <taxon>Punica</taxon>
    </lineage>
</organism>
<dbReference type="FunFam" id="3.40.50.12670:FF:000002">
    <property type="entry name" value="Carboxypeptidase"/>
    <property type="match status" value="1"/>
</dbReference>
<name>A0A6P8CDM7_PUNGR</name>
<dbReference type="GeneID" id="116196459"/>
<dbReference type="InterPro" id="IPR001563">
    <property type="entry name" value="Peptidase_S10"/>
</dbReference>
<protein>
    <submittedName>
        <fullName evidence="4">Serine carboxypeptidase-like 18 isoform X1</fullName>
    </submittedName>
</protein>
<feature type="chain" id="PRO_5028297897" evidence="2">
    <location>
        <begin position="37"/>
        <end position="486"/>
    </location>
</feature>
<proteinExistence type="inferred from homology"/>
<gene>
    <name evidence="4" type="primary">LOC116196459</name>
</gene>
<dbReference type="InterPro" id="IPR029058">
    <property type="entry name" value="AB_hydrolase_fold"/>
</dbReference>
<dbReference type="SUPFAM" id="SSF53474">
    <property type="entry name" value="alpha/beta-Hydrolases"/>
    <property type="match status" value="1"/>
</dbReference>
<dbReference type="PANTHER" id="PTHR11802">
    <property type="entry name" value="SERINE PROTEASE FAMILY S10 SERINE CARBOXYPEPTIDASE"/>
    <property type="match status" value="1"/>
</dbReference>
<keyword evidence="2" id="KW-0732">Signal</keyword>
<dbReference type="Gene3D" id="3.40.50.1820">
    <property type="entry name" value="alpha/beta hydrolase"/>
    <property type="match status" value="1"/>
</dbReference>
<dbReference type="Pfam" id="PF00450">
    <property type="entry name" value="Peptidase_S10"/>
    <property type="match status" value="1"/>
</dbReference>
<dbReference type="GO" id="GO:0006508">
    <property type="term" value="P:proteolysis"/>
    <property type="evidence" value="ECO:0007669"/>
    <property type="project" value="InterPro"/>
</dbReference>
<sequence>MESTHRNSSHPKAMPGFCLLLVVLFSSLTIPEIASSATIVKTLPGYDGELPFSMETGYIGVGETDSVQLFYYFVKSQRSPSLDPLILWLAGGPGCSALLAFFYESGPLSFIYDGYNGSLPSLRLNPYTWTKALNIIYVDQPVGTGFSYSKTQEGYANSDDTTSAQLIYQFLRKWLLEHPEYISNQMYVNGDSYSGVIVPLVIQHILDGNMAGQYRRINLKGYVLGSPKTDTFVDSNSRLSFANRLGLIPDELFLTANKSCNGDFVTVQTDNEKCTSALETFETLIKEINLQQVTEPTCGFASPEPTEATVNWERRRSLREKTQDLLLSHNKDQAYWCRSYQQVLAGIWANDKTVQAALNVREGAKDFWKLCNMSLSYTEEISSVIEYHRNFSLKSELRALIYSGDHDMSVPHIATREWIQTLNLTLGDSWRAWYHNGQVAGYTEEYKLNDYVLDFVTVKNGGHIAALYKQEECSAMGDRWFAHYPL</sequence>